<evidence type="ECO:0000313" key="2">
    <source>
        <dbReference type="EMBL" id="KAA6312947.1"/>
    </source>
</evidence>
<proteinExistence type="predicted"/>
<feature type="transmembrane region" description="Helical" evidence="1">
    <location>
        <begin position="32"/>
        <end position="55"/>
    </location>
</feature>
<keyword evidence="1" id="KW-1133">Transmembrane helix</keyword>
<keyword evidence="1" id="KW-0472">Membrane</keyword>
<gene>
    <name evidence="2" type="ORF">EZS28_055839</name>
</gene>
<keyword evidence="1" id="KW-0812">Transmembrane</keyword>
<accession>A0A5J4PTM0</accession>
<dbReference type="EMBL" id="SNRW01048549">
    <property type="protein sequence ID" value="KAA6312947.1"/>
    <property type="molecule type" value="Genomic_DNA"/>
</dbReference>
<evidence type="ECO:0000256" key="1">
    <source>
        <dbReference type="SAM" id="Phobius"/>
    </source>
</evidence>
<protein>
    <submittedName>
        <fullName evidence="2">Uncharacterized protein</fullName>
    </submittedName>
</protein>
<dbReference type="OrthoDB" id="10260443at2759"/>
<reference evidence="2 3" key="1">
    <citation type="submission" date="2019-03" db="EMBL/GenBank/DDBJ databases">
        <title>Single cell metagenomics reveals metabolic interactions within the superorganism composed of flagellate Streblomastix strix and complex community of Bacteroidetes bacteria on its surface.</title>
        <authorList>
            <person name="Treitli S.C."/>
            <person name="Kolisko M."/>
            <person name="Husnik F."/>
            <person name="Keeling P."/>
            <person name="Hampl V."/>
        </authorList>
    </citation>
    <scope>NUCLEOTIDE SEQUENCE [LARGE SCALE GENOMIC DNA]</scope>
    <source>
        <strain evidence="2">ST1C</strain>
    </source>
</reference>
<dbReference type="AlphaFoldDB" id="A0A5J4PTM0"/>
<organism evidence="2 3">
    <name type="scientific">Streblomastix strix</name>
    <dbReference type="NCBI Taxonomy" id="222440"/>
    <lineage>
        <taxon>Eukaryota</taxon>
        <taxon>Metamonada</taxon>
        <taxon>Preaxostyla</taxon>
        <taxon>Oxymonadida</taxon>
        <taxon>Streblomastigidae</taxon>
        <taxon>Streblomastix</taxon>
    </lineage>
</organism>
<dbReference type="Proteomes" id="UP000324800">
    <property type="component" value="Unassembled WGS sequence"/>
</dbReference>
<comment type="caution">
    <text evidence="2">The sequence shown here is derived from an EMBL/GenBank/DDBJ whole genome shotgun (WGS) entry which is preliminary data.</text>
</comment>
<evidence type="ECO:0000313" key="3">
    <source>
        <dbReference type="Proteomes" id="UP000324800"/>
    </source>
</evidence>
<name>A0A5J4PTM0_9EUKA</name>
<sequence>MATPLASPQSLVGLQSIQQIIGEDTKINFGTWFLSALPVTVVSLFVCYLFLFVFFKLDITEVPYSPEKMSFFYSVCKQYIFEIND</sequence>